<dbReference type="Pfam" id="PF14285">
    <property type="entry name" value="DUF4367"/>
    <property type="match status" value="1"/>
</dbReference>
<protein>
    <recommendedName>
        <fullName evidence="2">DUF4367 domain-containing protein</fullName>
    </recommendedName>
</protein>
<evidence type="ECO:0000313" key="3">
    <source>
        <dbReference type="EMBL" id="SBV92730.1"/>
    </source>
</evidence>
<accession>A0A212IZW2</accession>
<name>A0A212IZW2_9FIRM</name>
<sequence length="309" mass="34300">MDGQASNPQNKYAHLDRLSTESLEALLRADIQSPDNDNDEAVFHILEVIEQREKEHPTGRLCDVDKMWAEFQQYYNIPEGEGLSLYPVETLEEGRIAGQIQKPRAKLVRIYPGLKIAGIVAAVVVGTFGLMIGAQAAGIDIFGAIGRWTNETFHFVTTSGDAQNSKGVDAHLGSEEIGYYLSLQSALDECGITEKLAPTWYPGEFNMSEPEVLSSDFGDKVLCNFDGPDNKFFSVQVQRYDLSSDLNSHIFEKDETPMEEYTAGRKTFYIMSNIDTITATWSDGNSLVMRIAGDISKDDIKTMIDSIGE</sequence>
<feature type="transmembrane region" description="Helical" evidence="1">
    <location>
        <begin position="110"/>
        <end position="132"/>
    </location>
</feature>
<keyword evidence="1" id="KW-0812">Transmembrane</keyword>
<proteinExistence type="predicted"/>
<keyword evidence="1" id="KW-0472">Membrane</keyword>
<gene>
    <name evidence="3" type="ORF">KL86CLO1_10286</name>
</gene>
<dbReference type="EMBL" id="FLUN01000001">
    <property type="protein sequence ID" value="SBV92730.1"/>
    <property type="molecule type" value="Genomic_DNA"/>
</dbReference>
<feature type="domain" description="DUF4367" evidence="2">
    <location>
        <begin position="197"/>
        <end position="307"/>
    </location>
</feature>
<keyword evidence="1" id="KW-1133">Transmembrane helix</keyword>
<dbReference type="InterPro" id="IPR025377">
    <property type="entry name" value="DUF4367"/>
</dbReference>
<organism evidence="3">
    <name type="scientific">uncultured Eubacteriales bacterium</name>
    <dbReference type="NCBI Taxonomy" id="172733"/>
    <lineage>
        <taxon>Bacteria</taxon>
        <taxon>Bacillati</taxon>
        <taxon>Bacillota</taxon>
        <taxon>Clostridia</taxon>
        <taxon>Eubacteriales</taxon>
        <taxon>environmental samples</taxon>
    </lineage>
</organism>
<evidence type="ECO:0000259" key="2">
    <source>
        <dbReference type="Pfam" id="PF14285"/>
    </source>
</evidence>
<dbReference type="AlphaFoldDB" id="A0A212IZW2"/>
<evidence type="ECO:0000256" key="1">
    <source>
        <dbReference type="SAM" id="Phobius"/>
    </source>
</evidence>
<reference evidence="3" key="1">
    <citation type="submission" date="2016-04" db="EMBL/GenBank/DDBJ databases">
        <authorList>
            <person name="Evans L.H."/>
            <person name="Alamgir A."/>
            <person name="Owens N."/>
            <person name="Weber N.D."/>
            <person name="Virtaneva K."/>
            <person name="Barbian K."/>
            <person name="Babar A."/>
            <person name="Rosenke K."/>
        </authorList>
    </citation>
    <scope>NUCLEOTIDE SEQUENCE</scope>
    <source>
        <strain evidence="3">86</strain>
    </source>
</reference>